<dbReference type="InterPro" id="IPR009010">
    <property type="entry name" value="Asp_de-COase-like_dom_sf"/>
</dbReference>
<dbReference type="Pfam" id="PF13247">
    <property type="entry name" value="Fer4_11"/>
    <property type="match status" value="1"/>
</dbReference>
<comment type="caution">
    <text evidence="2">The sequence shown here is derived from an EMBL/GenBank/DDBJ whole genome shotgun (WGS) entry which is preliminary data.</text>
</comment>
<dbReference type="SUPFAM" id="SSF50692">
    <property type="entry name" value="ADC-like"/>
    <property type="match status" value="1"/>
</dbReference>
<dbReference type="RefSeq" id="WP_138325557.1">
    <property type="nucleotide sequence ID" value="NZ_VCDI01000002.1"/>
</dbReference>
<sequence length="965" mass="103454">MSREHPGLATLRGRLSAQHGALWRSLDQLDGNDAFRRFLHTEFPNASPGRGVDRRAFLRLMAASLSLAGLAGCDDPDDDPRSKEIPYVEQPREAHPGQVMRYASSTLIDGHANGVTVLTRDGRPIKIEGAPAHPWSRGGTDIAGQASVLDFWDPFRSQAVLRLGRPDDWDSLRPVIEALPRDGLHLLTGPVTSPSLLAQIRGLQQRFPGLRWHVHAPADAFAARTGAARAFGQPLDMLYDFSQARTVVSLDGDILDPGPRQVGLASRWAEARRASAARGTLLTLHAVAPTPTLTSSKADHLLVAAQSDIERLAHRLPDGGDDPWQKRVAQALANADGSTMVVAGAWQPVSVHEAVHRLNARLGNLGRTVLPIAPVAAQAEDLPALVQAMQRGQVRTLVMLDVNPVQDAPSSLGFAQALERVPMKLHAGLYADETAAACDWHIPLAHPLESWGDARAADGTIGLIQPTILPLYAGRTVPEILSLLTDAQPQDGQTLLRAYWRTRMGGNFDTAWHQALLQGFIADSQAGPVAVTSAPGGGSPTPPATPPGKVDVLFRPDPVLRDGAGANNAWLQELPKPLTRIVWDNAVLVSPTLGKELGIVAGDVLRLEADGRAVEGPAWIMPGQAARSVTLTLGYGRSNPDMLATGIGYDAALLRPVANSFHIPSASITRTGRRHQLVTTQDHNTMEGHDLVRVQQVGAAPVGDKADTADRLYGGRAASGSSPADTGTTATRAWGMVIDLDSCIGCNACVVSCQAENNIAVVGREQVAEGREMHWLRIDRYYEGDAASPATHFQPVPCMHCEDAPCEVGCPVEATVHDHEGLNVMVYNRCIGTRACSGYCPYKVRRFNYLDYSAGAAPQLAEQRNPDVTVRARGVMEKCTYCVQRIAEGRIDSDKTGNPISDGTVRTACQTACPTQAISFGDLADATSAVRAKRQDPRNYSLLGDLGVKPRTTYLAKYEPAAGPA</sequence>
<dbReference type="CDD" id="cd10551">
    <property type="entry name" value="PsrB"/>
    <property type="match status" value="1"/>
</dbReference>
<evidence type="ECO:0000313" key="3">
    <source>
        <dbReference type="Proteomes" id="UP000305654"/>
    </source>
</evidence>
<dbReference type="PROSITE" id="PS51379">
    <property type="entry name" value="4FE4S_FER_2"/>
    <property type="match status" value="2"/>
</dbReference>
<dbReference type="PANTHER" id="PTHR42783">
    <property type="entry name" value="GLUTAMATE SYNTHASE [NADPH] SMALL CHAIN"/>
    <property type="match status" value="1"/>
</dbReference>
<dbReference type="Proteomes" id="UP000305654">
    <property type="component" value="Unassembled WGS sequence"/>
</dbReference>
<dbReference type="Gene3D" id="3.30.70.20">
    <property type="match status" value="2"/>
</dbReference>
<dbReference type="InterPro" id="IPR017896">
    <property type="entry name" value="4Fe4S_Fe-S-bd"/>
</dbReference>
<dbReference type="SUPFAM" id="SSF54862">
    <property type="entry name" value="4Fe-4S ferredoxins"/>
    <property type="match status" value="1"/>
</dbReference>
<dbReference type="EMBL" id="VCDI01000002">
    <property type="protein sequence ID" value="TLU73477.1"/>
    <property type="molecule type" value="Genomic_DNA"/>
</dbReference>
<protein>
    <submittedName>
        <fullName evidence="2">4Fe-4S dicluster domain-containing protein</fullName>
    </submittedName>
</protein>
<dbReference type="NCBIfam" id="TIGR04519">
    <property type="entry name" value="MoCo_extend_TAT"/>
    <property type="match status" value="1"/>
</dbReference>
<organism evidence="2 3">
    <name type="scientific">Lichenicoccus roseus</name>
    <dbReference type="NCBI Taxonomy" id="2683649"/>
    <lineage>
        <taxon>Bacteria</taxon>
        <taxon>Pseudomonadati</taxon>
        <taxon>Pseudomonadota</taxon>
        <taxon>Alphaproteobacteria</taxon>
        <taxon>Acetobacterales</taxon>
        <taxon>Acetobacteraceae</taxon>
        <taxon>Lichenicoccus</taxon>
    </lineage>
</organism>
<dbReference type="SUPFAM" id="SSF53706">
    <property type="entry name" value="Formate dehydrogenase/DMSO reductase, domains 1-3"/>
    <property type="match status" value="1"/>
</dbReference>
<gene>
    <name evidence="2" type="ORF">FE263_08815</name>
</gene>
<name>A0A5R9JAA9_9PROT</name>
<evidence type="ECO:0000259" key="1">
    <source>
        <dbReference type="PROSITE" id="PS51379"/>
    </source>
</evidence>
<dbReference type="InterPro" id="IPR030948">
    <property type="entry name" value="TAT_var_transloc_signal_dom"/>
</dbReference>
<reference evidence="2 3" key="1">
    <citation type="submission" date="2019-05" db="EMBL/GenBank/DDBJ databases">
        <authorList>
            <person name="Pankratov T."/>
            <person name="Grouzdev D."/>
        </authorList>
    </citation>
    <scope>NUCLEOTIDE SEQUENCE [LARGE SCALE GENOMIC DNA]</scope>
    <source>
        <strain evidence="2 3">KEBCLARHB70R</strain>
    </source>
</reference>
<proteinExistence type="predicted"/>
<keyword evidence="3" id="KW-1185">Reference proteome</keyword>
<dbReference type="PANTHER" id="PTHR42783:SF3">
    <property type="entry name" value="GLUTAMATE SYNTHASE [NADPH] SMALL CHAIN-RELATED"/>
    <property type="match status" value="1"/>
</dbReference>
<feature type="domain" description="4Fe-4S ferredoxin-type" evidence="1">
    <location>
        <begin position="734"/>
        <end position="764"/>
    </location>
</feature>
<dbReference type="CDD" id="cd02784">
    <property type="entry name" value="MopB_CT_PHLH"/>
    <property type="match status" value="1"/>
</dbReference>
<feature type="domain" description="4Fe-4S ferredoxin-type" evidence="1">
    <location>
        <begin position="821"/>
        <end position="850"/>
    </location>
</feature>
<dbReference type="Gene3D" id="3.40.50.740">
    <property type="match status" value="1"/>
</dbReference>
<evidence type="ECO:0000313" key="2">
    <source>
        <dbReference type="EMBL" id="TLU73477.1"/>
    </source>
</evidence>
<dbReference type="OrthoDB" id="9779457at2"/>
<accession>A0A5R9JAA9</accession>
<dbReference type="AlphaFoldDB" id="A0A5R9JAA9"/>